<dbReference type="EMBL" id="JACQCR010000036">
    <property type="protein sequence ID" value="MBI3631019.1"/>
    <property type="molecule type" value="Genomic_DNA"/>
</dbReference>
<dbReference type="GO" id="GO:0019646">
    <property type="term" value="P:aerobic electron transport chain"/>
    <property type="evidence" value="ECO:0007669"/>
    <property type="project" value="TreeGrafter"/>
</dbReference>
<dbReference type="Pfam" id="PF07992">
    <property type="entry name" value="Pyr_redox_2"/>
    <property type="match status" value="1"/>
</dbReference>
<dbReference type="PANTHER" id="PTHR42913:SF3">
    <property type="entry name" value="64 KDA MITOCHONDRIAL NADH DEHYDROGENASE (EUROFUNG)"/>
    <property type="match status" value="1"/>
</dbReference>
<dbReference type="PANTHER" id="PTHR42913">
    <property type="entry name" value="APOPTOSIS-INDUCING FACTOR 1"/>
    <property type="match status" value="1"/>
</dbReference>
<name>A0A932VRT6_9BACT</name>
<dbReference type="Gene3D" id="3.50.50.100">
    <property type="match status" value="1"/>
</dbReference>
<comment type="cofactor">
    <cofactor evidence="1">
        <name>FAD</name>
        <dbReference type="ChEBI" id="CHEBI:57692"/>
    </cofactor>
</comment>
<organism evidence="7 8">
    <name type="scientific">Candidatus Sungiibacteriota bacterium</name>
    <dbReference type="NCBI Taxonomy" id="2750080"/>
    <lineage>
        <taxon>Bacteria</taxon>
        <taxon>Candidatus Sungiibacteriota</taxon>
    </lineage>
</organism>
<dbReference type="PRINTS" id="PR00411">
    <property type="entry name" value="PNDRDTASEI"/>
</dbReference>
<dbReference type="InterPro" id="IPR036188">
    <property type="entry name" value="FAD/NAD-bd_sf"/>
</dbReference>
<feature type="non-terminal residue" evidence="7">
    <location>
        <position position="408"/>
    </location>
</feature>
<accession>A0A932VRT6</accession>
<evidence type="ECO:0000259" key="6">
    <source>
        <dbReference type="Pfam" id="PF07992"/>
    </source>
</evidence>
<evidence type="ECO:0000313" key="7">
    <source>
        <dbReference type="EMBL" id="MBI3631019.1"/>
    </source>
</evidence>
<evidence type="ECO:0000256" key="4">
    <source>
        <dbReference type="ARBA" id="ARBA00022827"/>
    </source>
</evidence>
<dbReference type="SUPFAM" id="SSF51905">
    <property type="entry name" value="FAD/NAD(P)-binding domain"/>
    <property type="match status" value="1"/>
</dbReference>
<keyword evidence="5" id="KW-0560">Oxidoreductase</keyword>
<gene>
    <name evidence="7" type="ORF">HY221_01660</name>
</gene>
<dbReference type="InterPro" id="IPR051169">
    <property type="entry name" value="NADH-Q_oxidoreductase"/>
</dbReference>
<protein>
    <submittedName>
        <fullName evidence="7">FAD-dependent oxidoreductase</fullName>
    </submittedName>
</protein>
<dbReference type="AlphaFoldDB" id="A0A932VRT6"/>
<evidence type="ECO:0000313" key="8">
    <source>
        <dbReference type="Proteomes" id="UP000753196"/>
    </source>
</evidence>
<evidence type="ECO:0000256" key="2">
    <source>
        <dbReference type="ARBA" id="ARBA00005272"/>
    </source>
</evidence>
<feature type="domain" description="FAD/NAD(P)-binding" evidence="6">
    <location>
        <begin position="5"/>
        <end position="327"/>
    </location>
</feature>
<keyword evidence="4" id="KW-0274">FAD</keyword>
<sequence length="408" mass="44315">MPKKNIVILGAGFGGITAALTLAKGLGERSDEYEIILVDRHQHQLYTPALYEIAAIPRQSVSTDTLKNSILIPLSDIITGKAIRFLADEFIGLKPADKRILLRSSGEVAYEFCVFALGSETNYFDIPGLNTYGYPLKTFNDALRLRNAMEELAKKEGSGEVIIGGAGPSGVEIAAEFINFFCAIEASMGPGEKICRTRLTLVEASAEILPGFGPWIVRRARNRLKDLGIRIRTATKIQSVDQNHILYQDGAREPYDILVWTGGVKAPAILSSTGLVLADKGSLMANDYLEAAGGNGFVFSIGDNAALSDHLAGKPLPGNIPVAEAEARVAAKNILAAIKGRPKQKFIPRDAYPFVLALGRKYALADLAHVHISGLPGWCVKQLVELRYLVSILPLRRALQIWRLGIRI</sequence>
<dbReference type="Proteomes" id="UP000753196">
    <property type="component" value="Unassembled WGS sequence"/>
</dbReference>
<dbReference type="GO" id="GO:0003955">
    <property type="term" value="F:NAD(P)H dehydrogenase (quinone) activity"/>
    <property type="evidence" value="ECO:0007669"/>
    <property type="project" value="TreeGrafter"/>
</dbReference>
<evidence type="ECO:0000256" key="5">
    <source>
        <dbReference type="ARBA" id="ARBA00023002"/>
    </source>
</evidence>
<dbReference type="PRINTS" id="PR00368">
    <property type="entry name" value="FADPNR"/>
</dbReference>
<dbReference type="InterPro" id="IPR023753">
    <property type="entry name" value="FAD/NAD-binding_dom"/>
</dbReference>
<evidence type="ECO:0000256" key="1">
    <source>
        <dbReference type="ARBA" id="ARBA00001974"/>
    </source>
</evidence>
<proteinExistence type="inferred from homology"/>
<reference evidence="7" key="1">
    <citation type="submission" date="2020-07" db="EMBL/GenBank/DDBJ databases">
        <title>Huge and variable diversity of episymbiotic CPR bacteria and DPANN archaea in groundwater ecosystems.</title>
        <authorList>
            <person name="He C.Y."/>
            <person name="Keren R."/>
            <person name="Whittaker M."/>
            <person name="Farag I.F."/>
            <person name="Doudna J."/>
            <person name="Cate J.H.D."/>
            <person name="Banfield J.F."/>
        </authorList>
    </citation>
    <scope>NUCLEOTIDE SEQUENCE</scope>
    <source>
        <strain evidence="7">NC_groundwater_973_Pr1_S-0.2um_54_13</strain>
    </source>
</reference>
<evidence type="ECO:0000256" key="3">
    <source>
        <dbReference type="ARBA" id="ARBA00022630"/>
    </source>
</evidence>
<comment type="caution">
    <text evidence="7">The sequence shown here is derived from an EMBL/GenBank/DDBJ whole genome shotgun (WGS) entry which is preliminary data.</text>
</comment>
<keyword evidence="3" id="KW-0285">Flavoprotein</keyword>
<comment type="similarity">
    <text evidence="2">Belongs to the NADH dehydrogenase family.</text>
</comment>